<sequence length="568" mass="64263">MLTEQKFKSFKDFIQDSSRDEIIWMSGYLAGVSDKNTTATPPAQPEIVASTEKLVITVVYGTETGNSKKIAAKLASVLKSKQHKVTLKALDQYNVANLQKESTLYVVMSTHGDGETPSAAKKFYDHLYAKQHDLSNLKYAVLALGDSSYPLFCKAGEDVDTRLDELGAIRLLPLEKSDLDFYPVSEAWISNIVNHLPTTANLLAPKPQPKQAKNGKHFYKGVVQSHINLNDKGSLKETFHIEIGTEEAIYYLPGDSLGIVPVNTDEDVQEILSLLSADKNKTVTYKDEQFTLLDLFKTKVNILHLPVRIIEKYAKLIESELPLIRLDLKNILALYPLTKNILLEDFIAILEPITPRLYSISSSPYAHGNNEIHITVGRNKFWVNDKEKYGFCSSHFAGLNEGDEVTFYINSNDNFRLPLQDKDVIMIGPGTGIAPFRSFLFHRDDESAPGRNWLFFGDQHFHKDFLYQSELLSLFDSGLLTRLNTAFSRDQKEKIYVQHRMQQQSKELFNWIESGAYIYICGCKDTMAKDVEATLINIISQEANINEEQAAGYLNRLEDEGRFAKDVY</sequence>
<dbReference type="GO" id="GO:0010181">
    <property type="term" value="F:FMN binding"/>
    <property type="evidence" value="ECO:0007669"/>
    <property type="project" value="InterPro"/>
</dbReference>
<keyword evidence="8" id="KW-0560">Oxidoreductase</keyword>
<evidence type="ECO:0000256" key="2">
    <source>
        <dbReference type="ARBA" id="ARBA00001974"/>
    </source>
</evidence>
<accession>A0A1I5Z3U3</accession>
<dbReference type="PANTHER" id="PTHR19384:SF128">
    <property type="entry name" value="NADPH OXIDOREDUCTASE A"/>
    <property type="match status" value="1"/>
</dbReference>
<dbReference type="AlphaFoldDB" id="A0A1I5Z3U3"/>
<dbReference type="EMBL" id="FOXQ01000016">
    <property type="protein sequence ID" value="SFQ51139.1"/>
    <property type="molecule type" value="Genomic_DNA"/>
</dbReference>
<dbReference type="Pfam" id="PF00667">
    <property type="entry name" value="FAD_binding_1"/>
    <property type="match status" value="1"/>
</dbReference>
<dbReference type="PANTHER" id="PTHR19384">
    <property type="entry name" value="NITRIC OXIDE SYNTHASE-RELATED"/>
    <property type="match status" value="1"/>
</dbReference>
<keyword evidence="14" id="KW-1185">Reference proteome</keyword>
<dbReference type="RefSeq" id="WP_090662640.1">
    <property type="nucleotide sequence ID" value="NZ_FOXQ01000016.1"/>
</dbReference>
<dbReference type="InterPro" id="IPR001094">
    <property type="entry name" value="Flavdoxin-like"/>
</dbReference>
<evidence type="ECO:0000256" key="6">
    <source>
        <dbReference type="ARBA" id="ARBA00022827"/>
    </source>
</evidence>
<gene>
    <name evidence="13" type="ORF">SAMN05444277_11648</name>
</gene>
<dbReference type="InterPro" id="IPR023173">
    <property type="entry name" value="NADPH_Cyt_P450_Rdtase_alpha"/>
</dbReference>
<dbReference type="Proteomes" id="UP000199031">
    <property type="component" value="Unassembled WGS sequence"/>
</dbReference>
<dbReference type="EC" id="1.8.1.2" evidence="3"/>
<evidence type="ECO:0000256" key="10">
    <source>
        <dbReference type="ARBA" id="ARBA00052219"/>
    </source>
</evidence>
<keyword evidence="9" id="KW-0028">Amino-acid biosynthesis</keyword>
<dbReference type="GO" id="GO:0050660">
    <property type="term" value="F:flavin adenine dinucleotide binding"/>
    <property type="evidence" value="ECO:0007669"/>
    <property type="project" value="TreeGrafter"/>
</dbReference>
<dbReference type="GO" id="GO:0004783">
    <property type="term" value="F:sulfite reductase (NADPH) activity"/>
    <property type="evidence" value="ECO:0007669"/>
    <property type="project" value="UniProtKB-EC"/>
</dbReference>
<evidence type="ECO:0000256" key="1">
    <source>
        <dbReference type="ARBA" id="ARBA00001917"/>
    </source>
</evidence>
<evidence type="ECO:0000259" key="12">
    <source>
        <dbReference type="PROSITE" id="PS51384"/>
    </source>
</evidence>
<keyword evidence="5" id="KW-0288">FMN</keyword>
<dbReference type="PROSITE" id="PS50902">
    <property type="entry name" value="FLAVODOXIN_LIKE"/>
    <property type="match status" value="1"/>
</dbReference>
<keyword evidence="6" id="KW-0274">FAD</keyword>
<dbReference type="Pfam" id="PF00258">
    <property type="entry name" value="Flavodoxin_1"/>
    <property type="match status" value="1"/>
</dbReference>
<dbReference type="PROSITE" id="PS51384">
    <property type="entry name" value="FAD_FR"/>
    <property type="match status" value="1"/>
</dbReference>
<dbReference type="SUPFAM" id="SSF52343">
    <property type="entry name" value="Ferredoxin reductase-like, C-terminal NADP-linked domain"/>
    <property type="match status" value="1"/>
</dbReference>
<dbReference type="InterPro" id="IPR003097">
    <property type="entry name" value="CysJ-like_FAD-binding"/>
</dbReference>
<name>A0A1I5Z3U3_9BACT</name>
<proteinExistence type="predicted"/>
<organism evidence="13 14">
    <name type="scientific">Parafilimonas terrae</name>
    <dbReference type="NCBI Taxonomy" id="1465490"/>
    <lineage>
        <taxon>Bacteria</taxon>
        <taxon>Pseudomonadati</taxon>
        <taxon>Bacteroidota</taxon>
        <taxon>Chitinophagia</taxon>
        <taxon>Chitinophagales</taxon>
        <taxon>Chitinophagaceae</taxon>
        <taxon>Parafilimonas</taxon>
    </lineage>
</organism>
<evidence type="ECO:0000256" key="5">
    <source>
        <dbReference type="ARBA" id="ARBA00022643"/>
    </source>
</evidence>
<evidence type="ECO:0000256" key="3">
    <source>
        <dbReference type="ARBA" id="ARBA00012604"/>
    </source>
</evidence>
<comment type="cofactor">
    <cofactor evidence="2">
        <name>FAD</name>
        <dbReference type="ChEBI" id="CHEBI:57692"/>
    </cofactor>
</comment>
<dbReference type="InterPro" id="IPR017938">
    <property type="entry name" value="Riboflavin_synthase-like_b-brl"/>
</dbReference>
<keyword evidence="4" id="KW-0285">Flavoprotein</keyword>
<dbReference type="SUPFAM" id="SSF63380">
    <property type="entry name" value="Riboflavin synthase domain-like"/>
    <property type="match status" value="1"/>
</dbReference>
<dbReference type="Pfam" id="PF00175">
    <property type="entry name" value="NAD_binding_1"/>
    <property type="match status" value="1"/>
</dbReference>
<evidence type="ECO:0000256" key="8">
    <source>
        <dbReference type="ARBA" id="ARBA00023002"/>
    </source>
</evidence>
<dbReference type="InterPro" id="IPR001709">
    <property type="entry name" value="Flavoprot_Pyr_Nucl_cyt_Rdtase"/>
</dbReference>
<evidence type="ECO:0000256" key="7">
    <source>
        <dbReference type="ARBA" id="ARBA00022857"/>
    </source>
</evidence>
<dbReference type="InterPro" id="IPR008254">
    <property type="entry name" value="Flavodoxin/NO_synth"/>
</dbReference>
<dbReference type="PRINTS" id="PR00371">
    <property type="entry name" value="FPNCR"/>
</dbReference>
<comment type="cofactor">
    <cofactor evidence="1">
        <name>FMN</name>
        <dbReference type="ChEBI" id="CHEBI:58210"/>
    </cofactor>
</comment>
<keyword evidence="7" id="KW-0521">NADP</keyword>
<dbReference type="Gene3D" id="1.20.990.10">
    <property type="entry name" value="NADPH-cytochrome p450 Reductase, Chain A, domain 3"/>
    <property type="match status" value="1"/>
</dbReference>
<evidence type="ECO:0000259" key="11">
    <source>
        <dbReference type="PROSITE" id="PS50902"/>
    </source>
</evidence>
<keyword evidence="9" id="KW-0198">Cysteine biosynthesis</keyword>
<evidence type="ECO:0000313" key="13">
    <source>
        <dbReference type="EMBL" id="SFQ51139.1"/>
    </source>
</evidence>
<protein>
    <recommendedName>
        <fullName evidence="3">assimilatory sulfite reductase (NADPH)</fullName>
        <ecNumber evidence="3">1.8.1.2</ecNumber>
    </recommendedName>
</protein>
<dbReference type="GO" id="GO:0005829">
    <property type="term" value="C:cytosol"/>
    <property type="evidence" value="ECO:0007669"/>
    <property type="project" value="TreeGrafter"/>
</dbReference>
<dbReference type="SUPFAM" id="SSF52218">
    <property type="entry name" value="Flavoproteins"/>
    <property type="match status" value="1"/>
</dbReference>
<dbReference type="Gene3D" id="3.40.50.360">
    <property type="match status" value="1"/>
</dbReference>
<dbReference type="InterPro" id="IPR001433">
    <property type="entry name" value="OxRdtase_FAD/NAD-bd"/>
</dbReference>
<dbReference type="STRING" id="1465490.SAMN05444277_11648"/>
<dbReference type="PRINTS" id="PR00369">
    <property type="entry name" value="FLAVODOXIN"/>
</dbReference>
<evidence type="ECO:0000256" key="9">
    <source>
        <dbReference type="ARBA" id="ARBA00023192"/>
    </source>
</evidence>
<dbReference type="InterPro" id="IPR029039">
    <property type="entry name" value="Flavoprotein-like_sf"/>
</dbReference>
<feature type="domain" description="Flavodoxin-like" evidence="11">
    <location>
        <begin position="56"/>
        <end position="193"/>
    </location>
</feature>
<evidence type="ECO:0000313" key="14">
    <source>
        <dbReference type="Proteomes" id="UP000199031"/>
    </source>
</evidence>
<reference evidence="13 14" key="1">
    <citation type="submission" date="2016-10" db="EMBL/GenBank/DDBJ databases">
        <authorList>
            <person name="de Groot N.N."/>
        </authorList>
    </citation>
    <scope>NUCLEOTIDE SEQUENCE [LARGE SCALE GENOMIC DNA]</scope>
    <source>
        <strain evidence="13 14">DSM 28286</strain>
    </source>
</reference>
<dbReference type="GO" id="GO:0019344">
    <property type="term" value="P:cysteine biosynthetic process"/>
    <property type="evidence" value="ECO:0007669"/>
    <property type="project" value="UniProtKB-KW"/>
</dbReference>
<dbReference type="InterPro" id="IPR017927">
    <property type="entry name" value="FAD-bd_FR_type"/>
</dbReference>
<dbReference type="Gene3D" id="3.40.50.80">
    <property type="entry name" value="Nucleotide-binding domain of ferredoxin-NADP reductase (FNR) module"/>
    <property type="match status" value="1"/>
</dbReference>
<evidence type="ECO:0000256" key="4">
    <source>
        <dbReference type="ARBA" id="ARBA00022630"/>
    </source>
</evidence>
<dbReference type="InterPro" id="IPR039261">
    <property type="entry name" value="FNR_nucleotide-bd"/>
</dbReference>
<comment type="catalytic activity">
    <reaction evidence="10">
        <text>hydrogen sulfide + 3 NADP(+) + 3 H2O = sulfite + 3 NADPH + 4 H(+)</text>
        <dbReference type="Rhea" id="RHEA:13801"/>
        <dbReference type="ChEBI" id="CHEBI:15377"/>
        <dbReference type="ChEBI" id="CHEBI:15378"/>
        <dbReference type="ChEBI" id="CHEBI:17359"/>
        <dbReference type="ChEBI" id="CHEBI:29919"/>
        <dbReference type="ChEBI" id="CHEBI:57783"/>
        <dbReference type="ChEBI" id="CHEBI:58349"/>
        <dbReference type="EC" id="1.8.1.2"/>
    </reaction>
</comment>
<dbReference type="FunFam" id="3.40.50.80:FF:000001">
    <property type="entry name" value="NADPH--cytochrome P450 reductase 1"/>
    <property type="match status" value="1"/>
</dbReference>
<feature type="domain" description="FAD-binding FR-type" evidence="12">
    <location>
        <begin position="216"/>
        <end position="418"/>
    </location>
</feature>
<dbReference type="OrthoDB" id="9789468at2"/>
<dbReference type="Gene3D" id="2.40.30.10">
    <property type="entry name" value="Translation factors"/>
    <property type="match status" value="1"/>
</dbReference>